<evidence type="ECO:0000313" key="10">
    <source>
        <dbReference type="EMBL" id="KAB4471999.1"/>
    </source>
</evidence>
<dbReference type="Proteomes" id="UP001217776">
    <property type="component" value="Unassembled WGS sequence"/>
</dbReference>
<evidence type="ECO:0000313" key="6">
    <source>
        <dbReference type="EMBL" id="CUP89494.1"/>
    </source>
</evidence>
<dbReference type="EMBL" id="WCRY01000023">
    <property type="protein sequence ID" value="KAB4477108.1"/>
    <property type="molecule type" value="Genomic_DNA"/>
</dbReference>
<reference evidence="15 26" key="5">
    <citation type="submission" date="2021-06" db="EMBL/GenBank/DDBJ databases">
        <title>Interrogation of the integrated mobile genetic elements in gut-associated Bacteroides with a consensus prediction approach.</title>
        <authorList>
            <person name="Campbell D.E."/>
            <person name="Leigh J.R."/>
            <person name="Kim T."/>
            <person name="England W."/>
            <person name="Whitaker R.J."/>
            <person name="Degnan P.H."/>
        </authorList>
    </citation>
    <scope>NUCLEOTIDE SEQUENCE</scope>
    <source>
        <strain evidence="17">VPI-3443</strain>
        <strain evidence="16">VPI-BTDOT2</strain>
        <strain evidence="15 26">WAL8669</strain>
    </source>
</reference>
<evidence type="ECO:0000313" key="20">
    <source>
        <dbReference type="Proteomes" id="UP000436825"/>
    </source>
</evidence>
<dbReference type="EMBL" id="WCRW01000003">
    <property type="protein sequence ID" value="KAB4457754.1"/>
    <property type="molecule type" value="Genomic_DNA"/>
</dbReference>
<dbReference type="EC" id="1.1.1.25" evidence="6"/>
<dbReference type="Proteomes" id="UP000095576">
    <property type="component" value="Unassembled WGS sequence"/>
</dbReference>
<evidence type="ECO:0000313" key="9">
    <source>
        <dbReference type="EMBL" id="KAB4457754.1"/>
    </source>
</evidence>
<dbReference type="EMBL" id="CP083681">
    <property type="protein sequence ID" value="UYU70563.1"/>
    <property type="molecule type" value="Genomic_DNA"/>
</dbReference>
<keyword evidence="3" id="KW-0057">Aromatic amino acid biosynthesis</keyword>
<dbReference type="PANTHER" id="PTHR21089:SF1">
    <property type="entry name" value="BIFUNCTIONAL 3-DEHYDROQUINATE DEHYDRATASE_SHIKIMATE DEHYDROGENASE, CHLOROPLASTIC"/>
    <property type="match status" value="1"/>
</dbReference>
<evidence type="ECO:0000313" key="22">
    <source>
        <dbReference type="Proteomes" id="UP000440614"/>
    </source>
</evidence>
<dbReference type="Proteomes" id="UP000460317">
    <property type="component" value="Unassembled WGS sequence"/>
</dbReference>
<dbReference type="Proteomes" id="UP001156216">
    <property type="component" value="Chromosome"/>
</dbReference>
<dbReference type="PATRIC" id="fig|818.23.peg.4007"/>
<evidence type="ECO:0000313" key="23">
    <source>
        <dbReference type="Proteomes" id="UP000460317"/>
    </source>
</evidence>
<dbReference type="EMBL" id="CP083680">
    <property type="protein sequence ID" value="UYU66760.1"/>
    <property type="molecule type" value="Genomic_DNA"/>
</dbReference>
<reference evidence="5 25" key="4">
    <citation type="submission" date="2020-02" db="EMBL/GenBank/DDBJ databases">
        <title>Whole-genome sequencing and comparative analysis of the genomes of Bacteroides thetaiotaomicron and Escherichia coli isolated from a healthy resident in Vietnam.</title>
        <authorList>
            <person name="Mohsin M."/>
            <person name="Tanaka K."/>
            <person name="Kawahara R."/>
            <person name="Kondo S."/>
            <person name="Noguchi H."/>
            <person name="Motooka D."/>
            <person name="Nakamura S."/>
            <person name="Khong D.T."/>
            <person name="Nguyen T.N."/>
            <person name="Tran H.T."/>
            <person name="Yamamoto Y."/>
        </authorList>
    </citation>
    <scope>NUCLEOTIDE SEQUENCE [LARGE SCALE GENOMIC DNA]</scope>
    <source>
        <strain evidence="5 25">F9-2</strain>
    </source>
</reference>
<evidence type="ECO:0000313" key="15">
    <source>
        <dbReference type="EMBL" id="UYU66760.1"/>
    </source>
</evidence>
<reference evidence="14 19" key="2">
    <citation type="submission" date="2018-08" db="EMBL/GenBank/DDBJ databases">
        <title>A genome reference for cultivated species of the human gut microbiota.</title>
        <authorList>
            <person name="Zou Y."/>
            <person name="Xue W."/>
            <person name="Luo G."/>
        </authorList>
    </citation>
    <scope>NUCLEOTIDE SEQUENCE [LARGE SCALE GENOMIC DNA]</scope>
    <source>
        <strain evidence="14 19">AM30-26</strain>
    </source>
</reference>
<dbReference type="GO" id="GO:0050661">
    <property type="term" value="F:NADP binding"/>
    <property type="evidence" value="ECO:0007669"/>
    <property type="project" value="TreeGrafter"/>
</dbReference>
<evidence type="ECO:0000313" key="18">
    <source>
        <dbReference type="Proteomes" id="UP000095576"/>
    </source>
</evidence>
<dbReference type="Proteomes" id="UP001162960">
    <property type="component" value="Chromosome"/>
</dbReference>
<evidence type="ECO:0000313" key="24">
    <source>
        <dbReference type="Proteomes" id="UP000488521"/>
    </source>
</evidence>
<dbReference type="Gene3D" id="3.40.50.720">
    <property type="entry name" value="NAD(P)-binding Rossmann-like Domain"/>
    <property type="match status" value="1"/>
</dbReference>
<dbReference type="RefSeq" id="WP_008759889.1">
    <property type="nucleotide sequence ID" value="NZ_AP022660.1"/>
</dbReference>
<name>A0A0P0F324_BACT4</name>
<evidence type="ECO:0000256" key="2">
    <source>
        <dbReference type="ARBA" id="ARBA00023002"/>
    </source>
</evidence>
<evidence type="ECO:0000313" key="8">
    <source>
        <dbReference type="EMBL" id="KAB4452784.1"/>
    </source>
</evidence>
<reference evidence="12" key="6">
    <citation type="submission" date="2021-07" db="EMBL/GenBank/DDBJ databases">
        <title>Comparative genomics of Bacteroides fragilis group isolates reveals species-dependent resistance mechanisms and validates clinical tools for resistance prediction.</title>
        <authorList>
            <person name="Wallace M.J."/>
            <person name="Jean S."/>
            <person name="Wallace M.A."/>
            <person name="Carey-Ann B.D."/>
            <person name="Dantas G."/>
        </authorList>
    </citation>
    <scope>NUCLEOTIDE SEQUENCE</scope>
    <source>
        <strain evidence="12">BJH_160</strain>
    </source>
</reference>
<dbReference type="Proteomes" id="UP000500882">
    <property type="component" value="Chromosome"/>
</dbReference>
<evidence type="ECO:0000313" key="19">
    <source>
        <dbReference type="Proteomes" id="UP000284785"/>
    </source>
</evidence>
<dbReference type="FunFam" id="3.40.50.720:FF:000427">
    <property type="entry name" value="Shikimate dehydrogenase"/>
    <property type="match status" value="1"/>
</dbReference>
<dbReference type="GO" id="GO:0009073">
    <property type="term" value="P:aromatic amino acid family biosynthetic process"/>
    <property type="evidence" value="ECO:0007669"/>
    <property type="project" value="UniProtKB-KW"/>
</dbReference>
<dbReference type="GO" id="GO:0009423">
    <property type="term" value="P:chorismate biosynthetic process"/>
    <property type="evidence" value="ECO:0007669"/>
    <property type="project" value="TreeGrafter"/>
</dbReference>
<dbReference type="EMBL" id="AP022660">
    <property type="protein sequence ID" value="BCA48759.1"/>
    <property type="molecule type" value="Genomic_DNA"/>
</dbReference>
<dbReference type="EMBL" id="CP083685">
    <property type="protein sequence ID" value="UYU89549.1"/>
    <property type="molecule type" value="Genomic_DNA"/>
</dbReference>
<evidence type="ECO:0000313" key="13">
    <source>
        <dbReference type="EMBL" id="MDC2235826.1"/>
    </source>
</evidence>
<dbReference type="EMBL" id="CZAP01000015">
    <property type="protein sequence ID" value="CUP89494.1"/>
    <property type="molecule type" value="Genomic_DNA"/>
</dbReference>
<dbReference type="GO" id="GO:0005829">
    <property type="term" value="C:cytosol"/>
    <property type="evidence" value="ECO:0007669"/>
    <property type="project" value="TreeGrafter"/>
</dbReference>
<dbReference type="Proteomes" id="UP001156218">
    <property type="component" value="Chromosome"/>
</dbReference>
<dbReference type="Proteomes" id="UP000436858">
    <property type="component" value="Unassembled WGS sequence"/>
</dbReference>
<evidence type="ECO:0000313" key="14">
    <source>
        <dbReference type="EMBL" id="RHD85377.1"/>
    </source>
</evidence>
<dbReference type="SUPFAM" id="SSF51735">
    <property type="entry name" value="NAD(P)-binding Rossmann-fold domains"/>
    <property type="match status" value="1"/>
</dbReference>
<keyword evidence="3" id="KW-0028">Amino-acid biosynthesis</keyword>
<dbReference type="GeneID" id="60925388"/>
<dbReference type="OMA" id="FGNPIKH"/>
<dbReference type="GO" id="GO:0019632">
    <property type="term" value="P:shikimate metabolic process"/>
    <property type="evidence" value="ECO:0007669"/>
    <property type="project" value="TreeGrafter"/>
</dbReference>
<evidence type="ECO:0000313" key="25">
    <source>
        <dbReference type="Proteomes" id="UP000500882"/>
    </source>
</evidence>
<dbReference type="Pfam" id="PF08501">
    <property type="entry name" value="Shikimate_dh_N"/>
    <property type="match status" value="1"/>
</dbReference>
<reference evidence="6 18" key="1">
    <citation type="submission" date="2015-09" db="EMBL/GenBank/DDBJ databases">
        <authorList>
            <consortium name="Pathogen Informatics"/>
        </authorList>
    </citation>
    <scope>NUCLEOTIDE SEQUENCE [LARGE SCALE GENOMIC DNA]</scope>
    <source>
        <strain evidence="6 18">2789STDY5834899</strain>
    </source>
</reference>
<protein>
    <submittedName>
        <fullName evidence="6">Shikimate 5-dehydrogenase</fullName>
        <ecNumber evidence="6">1.1.1.25</ecNumber>
    </submittedName>
    <submittedName>
        <fullName evidence="7">Shikimate dehydrogenase</fullName>
    </submittedName>
</protein>
<proteinExistence type="predicted"/>
<dbReference type="EMBL" id="JAQNVG010000011">
    <property type="protein sequence ID" value="MDC2235826.1"/>
    <property type="molecule type" value="Genomic_DNA"/>
</dbReference>
<dbReference type="InterPro" id="IPR013708">
    <property type="entry name" value="Shikimate_DH-bd_N"/>
</dbReference>
<dbReference type="InterPro" id="IPR046346">
    <property type="entry name" value="Aminoacid_DH-like_N_sf"/>
</dbReference>
<dbReference type="Proteomes" id="UP000284785">
    <property type="component" value="Unassembled WGS sequence"/>
</dbReference>
<accession>A0A0P0F324</accession>
<dbReference type="EMBL" id="WCRS01000012">
    <property type="protein sequence ID" value="KAB4471999.1"/>
    <property type="molecule type" value="Genomic_DNA"/>
</dbReference>
<evidence type="ECO:0000256" key="3">
    <source>
        <dbReference type="ARBA" id="ARBA00023141"/>
    </source>
</evidence>
<dbReference type="KEGG" id="btho:Btheta7330_03892"/>
<evidence type="ECO:0000313" key="11">
    <source>
        <dbReference type="EMBL" id="KAB4477108.1"/>
    </source>
</evidence>
<evidence type="ECO:0000259" key="4">
    <source>
        <dbReference type="Pfam" id="PF08501"/>
    </source>
</evidence>
<dbReference type="AlphaFoldDB" id="A0A0P0F324"/>
<evidence type="ECO:0000313" key="21">
    <source>
        <dbReference type="Proteomes" id="UP000436858"/>
    </source>
</evidence>
<dbReference type="CDD" id="cd01065">
    <property type="entry name" value="NAD_bind_Shikimate_DH"/>
    <property type="match status" value="1"/>
</dbReference>
<dbReference type="InterPro" id="IPR022893">
    <property type="entry name" value="Shikimate_DH_fam"/>
</dbReference>
<dbReference type="EMBL" id="WCSB01000007">
    <property type="protein sequence ID" value="KAB4452784.1"/>
    <property type="molecule type" value="Genomic_DNA"/>
</dbReference>
<dbReference type="SUPFAM" id="SSF53223">
    <property type="entry name" value="Aminoacid dehydrogenase-like, N-terminal domain"/>
    <property type="match status" value="1"/>
</dbReference>
<sequence length="248" mass="28160">MEKYGLIGYPLRHSFSIGYFNEKFRSEGINAEYVNFEIPNINDFMEVIEENPNLCGLNVTIPYKEQVIPFLNELDRDTAKIGAVNVIKIIRQPKGKVKLVGYNSDIIGFTQSIQPLLQPQHKKALILGTGGASKAVYHGLKNLGIESVFVSRTHKTDDMLTYEELTPEIMEEYTVIVNCTPVGMYPKVDFCPNIPYELLTPNHLLYDLLYNPNVTLFMKKGEAQGAVTKNGLEMLLLQAFAAWEIWHR</sequence>
<dbReference type="Proteomes" id="UP000440614">
    <property type="component" value="Unassembled WGS sequence"/>
</dbReference>
<evidence type="ECO:0000313" key="7">
    <source>
        <dbReference type="EMBL" id="KAB4314726.1"/>
    </source>
</evidence>
<reference evidence="20 21" key="3">
    <citation type="journal article" date="2019" name="Nat. Med.">
        <title>A library of human gut bacterial isolates paired with longitudinal multiomics data enables mechanistic microbiome research.</title>
        <authorList>
            <person name="Poyet M."/>
            <person name="Groussin M."/>
            <person name="Gibbons S.M."/>
            <person name="Avila-Pacheco J."/>
            <person name="Jiang X."/>
            <person name="Kearney S.M."/>
            <person name="Perrotta A.R."/>
            <person name="Berdy B."/>
            <person name="Zhao S."/>
            <person name="Lieberman T.D."/>
            <person name="Swanson P.K."/>
            <person name="Smith M."/>
            <person name="Roesemann S."/>
            <person name="Alexander J.E."/>
            <person name="Rich S.A."/>
            <person name="Livny J."/>
            <person name="Vlamakis H."/>
            <person name="Clish C."/>
            <person name="Bullock K."/>
            <person name="Deik A."/>
            <person name="Scott J."/>
            <person name="Pierce K.A."/>
            <person name="Xavier R.J."/>
            <person name="Alm E.J."/>
        </authorList>
    </citation>
    <scope>NUCLEOTIDE SEQUENCE [LARGE SCALE GENOMIC DNA]</scope>
    <source>
        <strain evidence="10 24">BIOML-A156</strain>
        <strain evidence="9 20">BIOML-A160</strain>
        <strain evidence="11 21">BIOML-A162</strain>
        <strain evidence="8 23">BIOML-A165</strain>
        <strain evidence="7 22">BIOML-A188</strain>
    </source>
</reference>
<dbReference type="EMBL" id="WCSY01000004">
    <property type="protein sequence ID" value="KAB4314726.1"/>
    <property type="molecule type" value="Genomic_DNA"/>
</dbReference>
<feature type="domain" description="Shikimate dehydrogenase substrate binding N-terminal" evidence="4">
    <location>
        <begin position="6"/>
        <end position="87"/>
    </location>
</feature>
<evidence type="ECO:0000256" key="1">
    <source>
        <dbReference type="ARBA" id="ARBA00004871"/>
    </source>
</evidence>
<evidence type="ECO:0000313" key="12">
    <source>
        <dbReference type="EMBL" id="MCE9236945.1"/>
    </source>
</evidence>
<dbReference type="InterPro" id="IPR036291">
    <property type="entry name" value="NAD(P)-bd_dom_sf"/>
</dbReference>
<dbReference type="GO" id="GO:0004764">
    <property type="term" value="F:shikimate 3-dehydrogenase (NADP+) activity"/>
    <property type="evidence" value="ECO:0007669"/>
    <property type="project" value="UniProtKB-EC"/>
</dbReference>
<evidence type="ECO:0000313" key="17">
    <source>
        <dbReference type="EMBL" id="UYU89549.1"/>
    </source>
</evidence>
<dbReference type="PANTHER" id="PTHR21089">
    <property type="entry name" value="SHIKIMATE DEHYDROGENASE"/>
    <property type="match status" value="1"/>
</dbReference>
<evidence type="ECO:0000313" key="26">
    <source>
        <dbReference type="Proteomes" id="UP001156218"/>
    </source>
</evidence>
<keyword evidence="2 6" id="KW-0560">Oxidoreductase</keyword>
<evidence type="ECO:0000313" key="16">
    <source>
        <dbReference type="EMBL" id="UYU70563.1"/>
    </source>
</evidence>
<reference evidence="13" key="7">
    <citation type="submission" date="2022-10" db="EMBL/GenBank/DDBJ databases">
        <title>Human gut microbiome strain richness.</title>
        <authorList>
            <person name="Chen-Liaw A."/>
        </authorList>
    </citation>
    <scope>NUCLEOTIDE SEQUENCE</scope>
    <source>
        <strain evidence="13">1001283st1_A3_1001283B150304_161114</strain>
    </source>
</reference>
<dbReference type="Gene3D" id="3.40.50.10860">
    <property type="entry name" value="Leucine Dehydrogenase, chain A, domain 1"/>
    <property type="match status" value="1"/>
</dbReference>
<evidence type="ECO:0000313" key="5">
    <source>
        <dbReference type="EMBL" id="BCA48759.1"/>
    </source>
</evidence>
<dbReference type="Proteomes" id="UP000436825">
    <property type="component" value="Unassembled WGS sequence"/>
</dbReference>
<dbReference type="Proteomes" id="UP000488521">
    <property type="component" value="Unassembled WGS sequence"/>
</dbReference>
<comment type="pathway">
    <text evidence="1">Metabolic intermediate biosynthesis; chorismate biosynthesis; chorismate from D-erythrose 4-phosphate and phosphoenolpyruvate: step 4/7.</text>
</comment>
<dbReference type="EMBL" id="JAHYQA010000003">
    <property type="protein sequence ID" value="MCE9236945.1"/>
    <property type="molecule type" value="Genomic_DNA"/>
</dbReference>
<organism evidence="6 18">
    <name type="scientific">Bacteroides thetaiotaomicron</name>
    <dbReference type="NCBI Taxonomy" id="818"/>
    <lineage>
        <taxon>Bacteria</taxon>
        <taxon>Pseudomonadati</taxon>
        <taxon>Bacteroidota</taxon>
        <taxon>Bacteroidia</taxon>
        <taxon>Bacteroidales</taxon>
        <taxon>Bacteroidaceae</taxon>
        <taxon>Bacteroides</taxon>
    </lineage>
</organism>
<accession>C6ILE5</accession>
<dbReference type="Proteomes" id="UP001200544">
    <property type="component" value="Unassembled WGS sequence"/>
</dbReference>
<dbReference type="EMBL" id="QSJP01000017">
    <property type="protein sequence ID" value="RHD85377.1"/>
    <property type="molecule type" value="Genomic_DNA"/>
</dbReference>
<gene>
    <name evidence="6" type="primary">aroE</name>
    <name evidence="5" type="ORF">BatF92_07010</name>
    <name evidence="14" type="ORF">DW780_17630</name>
    <name evidence="6" type="ORF">ERS852511_03565</name>
    <name evidence="10" type="ORF">GAN59_15940</name>
    <name evidence="9" type="ORF">GAN75_06065</name>
    <name evidence="11" type="ORF">GAN91_20280</name>
    <name evidence="8" type="ORF">GAN93_09145</name>
    <name evidence="7" type="ORF">GAO51_05020</name>
    <name evidence="12" type="ORF">K0H07_07190</name>
    <name evidence="16" type="ORF">KQP59_20155</name>
    <name evidence="15" type="ORF">KQP68_00325</name>
    <name evidence="17" type="ORF">KQP74_16530</name>
    <name evidence="13" type="ORF">PO127_08720</name>
</gene>